<evidence type="ECO:0000313" key="3">
    <source>
        <dbReference type="EMBL" id="SFN22748.1"/>
    </source>
</evidence>
<dbReference type="InterPro" id="IPR006015">
    <property type="entry name" value="Universal_stress_UspA"/>
</dbReference>
<dbReference type="OrthoDB" id="3404132at2"/>
<dbReference type="PANTHER" id="PTHR46553:SF3">
    <property type="entry name" value="ADENINE NUCLEOTIDE ALPHA HYDROLASES-LIKE SUPERFAMILY PROTEIN"/>
    <property type="match status" value="1"/>
</dbReference>
<dbReference type="Pfam" id="PF00582">
    <property type="entry name" value="Usp"/>
    <property type="match status" value="1"/>
</dbReference>
<proteinExistence type="inferred from homology"/>
<dbReference type="STRING" id="260086.SAMN05216207_1010173"/>
<dbReference type="InterPro" id="IPR006016">
    <property type="entry name" value="UspA"/>
</dbReference>
<accession>A0A1I4X9X1</accession>
<organism evidence="3 4">
    <name type="scientific">Pseudonocardia ammonioxydans</name>
    <dbReference type="NCBI Taxonomy" id="260086"/>
    <lineage>
        <taxon>Bacteria</taxon>
        <taxon>Bacillati</taxon>
        <taxon>Actinomycetota</taxon>
        <taxon>Actinomycetes</taxon>
        <taxon>Pseudonocardiales</taxon>
        <taxon>Pseudonocardiaceae</taxon>
        <taxon>Pseudonocardia</taxon>
    </lineage>
</organism>
<comment type="similarity">
    <text evidence="1">Belongs to the universal stress protein A family.</text>
</comment>
<evidence type="ECO:0000256" key="1">
    <source>
        <dbReference type="ARBA" id="ARBA00008791"/>
    </source>
</evidence>
<gene>
    <name evidence="3" type="ORF">SAMN05216207_1010173</name>
</gene>
<feature type="domain" description="UspA" evidence="2">
    <location>
        <begin position="13"/>
        <end position="149"/>
    </location>
</feature>
<dbReference type="InterPro" id="IPR014729">
    <property type="entry name" value="Rossmann-like_a/b/a_fold"/>
</dbReference>
<dbReference type="PANTHER" id="PTHR46553">
    <property type="entry name" value="ADENINE NUCLEOTIDE ALPHA HYDROLASES-LIKE SUPERFAMILY PROTEIN"/>
    <property type="match status" value="1"/>
</dbReference>
<evidence type="ECO:0000313" key="4">
    <source>
        <dbReference type="Proteomes" id="UP000199614"/>
    </source>
</evidence>
<reference evidence="3 4" key="1">
    <citation type="submission" date="2016-10" db="EMBL/GenBank/DDBJ databases">
        <authorList>
            <person name="de Groot N.N."/>
        </authorList>
    </citation>
    <scope>NUCLEOTIDE SEQUENCE [LARGE SCALE GENOMIC DNA]</scope>
    <source>
        <strain evidence="3 4">CGMCC 4.1877</strain>
    </source>
</reference>
<dbReference type="EMBL" id="FOUY01000010">
    <property type="protein sequence ID" value="SFN22748.1"/>
    <property type="molecule type" value="Genomic_DNA"/>
</dbReference>
<dbReference type="PRINTS" id="PR01438">
    <property type="entry name" value="UNVRSLSTRESS"/>
</dbReference>
<keyword evidence="4" id="KW-1185">Reference proteome</keyword>
<dbReference type="Proteomes" id="UP000199614">
    <property type="component" value="Unassembled WGS sequence"/>
</dbReference>
<sequence length="164" mass="16896">MSTPDTTDSPAVVVAGVDGSPNSRAALAWAAEEATHRGCELRVITAWTLPTPRSAGATGPPSGLPDVAAHQEQSRHLVEDMVAAVLGEPRSTVCEAVRGQPLDVLLEAGRRARMLVVGARGGGGRTGLRLGSVAEQLAHHAPCPVLVVPAERQRRPDGGPARSG</sequence>
<dbReference type="SUPFAM" id="SSF52402">
    <property type="entry name" value="Adenine nucleotide alpha hydrolases-like"/>
    <property type="match status" value="1"/>
</dbReference>
<dbReference type="AlphaFoldDB" id="A0A1I4X9X1"/>
<protein>
    <submittedName>
        <fullName evidence="3">Nucleotide-binding universal stress protein, UspA family</fullName>
    </submittedName>
</protein>
<dbReference type="RefSeq" id="WP_093341798.1">
    <property type="nucleotide sequence ID" value="NZ_FOUY01000010.1"/>
</dbReference>
<name>A0A1I4X9X1_PSUAM</name>
<evidence type="ECO:0000259" key="2">
    <source>
        <dbReference type="Pfam" id="PF00582"/>
    </source>
</evidence>
<dbReference type="Gene3D" id="3.40.50.620">
    <property type="entry name" value="HUPs"/>
    <property type="match status" value="1"/>
</dbReference>